<gene>
    <name evidence="4" type="ORF">P280DRAFT_545988</name>
</gene>
<reference evidence="4" key="1">
    <citation type="journal article" date="2020" name="Stud. Mycol.">
        <title>101 Dothideomycetes genomes: a test case for predicting lifestyles and emergence of pathogens.</title>
        <authorList>
            <person name="Haridas S."/>
            <person name="Albert R."/>
            <person name="Binder M."/>
            <person name="Bloem J."/>
            <person name="Labutti K."/>
            <person name="Salamov A."/>
            <person name="Andreopoulos B."/>
            <person name="Baker S."/>
            <person name="Barry K."/>
            <person name="Bills G."/>
            <person name="Bluhm B."/>
            <person name="Cannon C."/>
            <person name="Castanera R."/>
            <person name="Culley D."/>
            <person name="Daum C."/>
            <person name="Ezra D."/>
            <person name="Gonzalez J."/>
            <person name="Henrissat B."/>
            <person name="Kuo A."/>
            <person name="Liang C."/>
            <person name="Lipzen A."/>
            <person name="Lutzoni F."/>
            <person name="Magnuson J."/>
            <person name="Mondo S."/>
            <person name="Nolan M."/>
            <person name="Ohm R."/>
            <person name="Pangilinan J."/>
            <person name="Park H.-J."/>
            <person name="Ramirez L."/>
            <person name="Alfaro M."/>
            <person name="Sun H."/>
            <person name="Tritt A."/>
            <person name="Yoshinaga Y."/>
            <person name="Zwiers L.-H."/>
            <person name="Turgeon B."/>
            <person name="Goodwin S."/>
            <person name="Spatafora J."/>
            <person name="Crous P."/>
            <person name="Grigoriev I."/>
        </authorList>
    </citation>
    <scope>NUCLEOTIDE SEQUENCE</scope>
    <source>
        <strain evidence="4">CBS 473.64</strain>
    </source>
</reference>
<name>A0A6A6S9I7_9PLEO</name>
<dbReference type="SUPFAM" id="SSF56300">
    <property type="entry name" value="Metallo-dependent phosphatases"/>
    <property type="match status" value="1"/>
</dbReference>
<dbReference type="InterPro" id="IPR029052">
    <property type="entry name" value="Metallo-depent_PP-like"/>
</dbReference>
<dbReference type="EMBL" id="MU006778">
    <property type="protein sequence ID" value="KAF2644536.1"/>
    <property type="molecule type" value="Genomic_DNA"/>
</dbReference>
<dbReference type="AlphaFoldDB" id="A0A6A6S9I7"/>
<evidence type="ECO:0000256" key="2">
    <source>
        <dbReference type="SAM" id="MobiDB-lite"/>
    </source>
</evidence>
<accession>A0A6A6S9I7</accession>
<feature type="region of interest" description="Disordered" evidence="2">
    <location>
        <begin position="612"/>
        <end position="638"/>
    </location>
</feature>
<dbReference type="OrthoDB" id="9984693at2759"/>
<evidence type="ECO:0000313" key="4">
    <source>
        <dbReference type="EMBL" id="KAF2644536.1"/>
    </source>
</evidence>
<keyword evidence="5" id="KW-1185">Reference proteome</keyword>
<organism evidence="4 5">
    <name type="scientific">Massarina eburnea CBS 473.64</name>
    <dbReference type="NCBI Taxonomy" id="1395130"/>
    <lineage>
        <taxon>Eukaryota</taxon>
        <taxon>Fungi</taxon>
        <taxon>Dikarya</taxon>
        <taxon>Ascomycota</taxon>
        <taxon>Pezizomycotina</taxon>
        <taxon>Dothideomycetes</taxon>
        <taxon>Pleosporomycetidae</taxon>
        <taxon>Pleosporales</taxon>
        <taxon>Massarineae</taxon>
        <taxon>Massarinaceae</taxon>
        <taxon>Massarina</taxon>
    </lineage>
</organism>
<evidence type="ECO:0008006" key="6">
    <source>
        <dbReference type="Google" id="ProtNLM"/>
    </source>
</evidence>
<dbReference type="PANTHER" id="PTHR13315">
    <property type="entry name" value="METALLO PHOSPHOESTERASE RELATED"/>
    <property type="match status" value="1"/>
</dbReference>
<evidence type="ECO:0000256" key="3">
    <source>
        <dbReference type="SAM" id="Phobius"/>
    </source>
</evidence>
<sequence>MQLSRFFFAIAVLLAPVALLGTSWLYLYPFFDDACAFPTPPPDSPGITAPFRLLALGDPQLEGDTSLPKPGAPIFPSLVPVYDETLAAVQAENYSGAWDIFRDRFREGEGVKGWGKRLSLEGVKYVWKKRKWIDLWGNDWYLAHIVRTLRWWTEPSHVAVLGDLLGSQWIQDEEFERRQTRYWRRVFGGMVGVPEYIMTGKEEADATLTNAEAAMVEGEAQEAEDGEEKGEEERKWGGTREVLGADTRWKDRVINIAGNHDIGYAGDIDAKRIERFERAFGKVNWDIVFTLPNATNATTDDPPQPQPPELRLVILNSMNLDTPCWAPHLQQESYDFMNHVVATSRPVTDKTHATILLTHIPFHKESGICVDSPLFTFFEGGSGVREQNMLSDYTSQMMLEGIFGLSGSKDAEGNGFGRHGIVINGHDHAGCDVLHWTEQPSVGSTCPEDIRLEFENVELPEYSANASDASTPNPSTNGAEVTDPPPPSDSETEDPKFQAIRWPHPPYTTSNTSARSCVSLNHVPRVREITLRSMMGDYAGYAGFLSAWFDPSLGEKGEWKLEFSTCGIGTQHWWWAYHIVDLILVVAVLGWGVASVVEKRMVSNRNVDSRLQNGSVRTHHEEKIKPEKDVGVKKEIRT</sequence>
<keyword evidence="1 3" id="KW-0472">Membrane</keyword>
<dbReference type="GO" id="GO:0005783">
    <property type="term" value="C:endoplasmic reticulum"/>
    <property type="evidence" value="ECO:0007669"/>
    <property type="project" value="TreeGrafter"/>
</dbReference>
<feature type="transmembrane region" description="Helical" evidence="3">
    <location>
        <begin position="573"/>
        <end position="597"/>
    </location>
</feature>
<evidence type="ECO:0000313" key="5">
    <source>
        <dbReference type="Proteomes" id="UP000799753"/>
    </source>
</evidence>
<keyword evidence="3" id="KW-0812">Transmembrane</keyword>
<protein>
    <recommendedName>
        <fullName evidence="6">Calcineurin-like phosphoesterase domain-containing protein</fullName>
    </recommendedName>
</protein>
<feature type="compositionally biased region" description="Polar residues" evidence="2">
    <location>
        <begin position="464"/>
        <end position="479"/>
    </location>
</feature>
<evidence type="ECO:0000256" key="1">
    <source>
        <dbReference type="ARBA" id="ARBA00023136"/>
    </source>
</evidence>
<dbReference type="GO" id="GO:0006506">
    <property type="term" value="P:GPI anchor biosynthetic process"/>
    <property type="evidence" value="ECO:0007669"/>
    <property type="project" value="InterPro"/>
</dbReference>
<feature type="region of interest" description="Disordered" evidence="2">
    <location>
        <begin position="464"/>
        <end position="502"/>
    </location>
</feature>
<feature type="compositionally biased region" description="Basic and acidic residues" evidence="2">
    <location>
        <begin position="618"/>
        <end position="638"/>
    </location>
</feature>
<keyword evidence="3" id="KW-1133">Transmembrane helix</keyword>
<dbReference type="GO" id="GO:0016020">
    <property type="term" value="C:membrane"/>
    <property type="evidence" value="ECO:0007669"/>
    <property type="project" value="GOC"/>
</dbReference>
<dbReference type="Proteomes" id="UP000799753">
    <property type="component" value="Unassembled WGS sequence"/>
</dbReference>
<proteinExistence type="predicted"/>
<dbReference type="PANTHER" id="PTHR13315:SF1">
    <property type="entry name" value="PROTEIN TED1"/>
    <property type="match status" value="1"/>
</dbReference>
<dbReference type="InterPro" id="IPR033308">
    <property type="entry name" value="PGAP5/Cdc1/Ted1"/>
</dbReference>